<dbReference type="RefSeq" id="XP_009839517.1">
    <property type="nucleotide sequence ID" value="XM_009841215.1"/>
</dbReference>
<organism evidence="2">
    <name type="scientific">Aphanomyces astaci</name>
    <name type="common">Crayfish plague agent</name>
    <dbReference type="NCBI Taxonomy" id="112090"/>
    <lineage>
        <taxon>Eukaryota</taxon>
        <taxon>Sar</taxon>
        <taxon>Stramenopiles</taxon>
        <taxon>Oomycota</taxon>
        <taxon>Saprolegniomycetes</taxon>
        <taxon>Saprolegniales</taxon>
        <taxon>Verrucalvaceae</taxon>
        <taxon>Aphanomyces</taxon>
    </lineage>
</organism>
<feature type="compositionally biased region" description="Polar residues" evidence="1">
    <location>
        <begin position="135"/>
        <end position="145"/>
    </location>
</feature>
<sequence>MQNAAATGEGLTHVHVRKWRKELKHVGPGGHLEVLAWIPVVPTPTPALQSSLQHNVDTAGKSSAVVKKAQFNTRKRTAPIDGAAARMTRSLRHNTPSGSELWGQLPSNSVRPPVRKEEKKAGDDDNPSDAASGRPASNDTASEPQGSIEHVSDPSPAPTEEGVVKHEYSFADDDDDDDEGYISPLSSPDVASPSPVASPDTS</sequence>
<dbReference type="OrthoDB" id="78889at2759"/>
<feature type="compositionally biased region" description="Basic and acidic residues" evidence="1">
    <location>
        <begin position="114"/>
        <end position="123"/>
    </location>
</feature>
<evidence type="ECO:0000313" key="2">
    <source>
        <dbReference type="EMBL" id="ETV70854.1"/>
    </source>
</evidence>
<proteinExistence type="predicted"/>
<dbReference type="VEuPathDB" id="FungiDB:H257_13634"/>
<feature type="compositionally biased region" description="Acidic residues" evidence="1">
    <location>
        <begin position="170"/>
        <end position="180"/>
    </location>
</feature>
<dbReference type="EMBL" id="KI913163">
    <property type="protein sequence ID" value="ETV70854.1"/>
    <property type="molecule type" value="Genomic_DNA"/>
</dbReference>
<protein>
    <submittedName>
        <fullName evidence="2">Uncharacterized protein</fullName>
    </submittedName>
</protein>
<dbReference type="AlphaFoldDB" id="W4FVL5"/>
<feature type="compositionally biased region" description="Low complexity" evidence="1">
    <location>
        <begin position="183"/>
        <end position="202"/>
    </location>
</feature>
<dbReference type="GeneID" id="20815630"/>
<evidence type="ECO:0000256" key="1">
    <source>
        <dbReference type="SAM" id="MobiDB-lite"/>
    </source>
</evidence>
<reference evidence="2" key="1">
    <citation type="submission" date="2013-12" db="EMBL/GenBank/DDBJ databases">
        <title>The Genome Sequence of Aphanomyces astaci APO3.</title>
        <authorList>
            <consortium name="The Broad Institute Genomics Platform"/>
            <person name="Russ C."/>
            <person name="Tyler B."/>
            <person name="van West P."/>
            <person name="Dieguez-Uribeondo J."/>
            <person name="Young S.K."/>
            <person name="Zeng Q."/>
            <person name="Gargeya S."/>
            <person name="Fitzgerald M."/>
            <person name="Abouelleil A."/>
            <person name="Alvarado L."/>
            <person name="Chapman S.B."/>
            <person name="Gainer-Dewar J."/>
            <person name="Goldberg J."/>
            <person name="Griggs A."/>
            <person name="Gujja S."/>
            <person name="Hansen M."/>
            <person name="Howarth C."/>
            <person name="Imamovic A."/>
            <person name="Ireland A."/>
            <person name="Larimer J."/>
            <person name="McCowan C."/>
            <person name="Murphy C."/>
            <person name="Pearson M."/>
            <person name="Poon T.W."/>
            <person name="Priest M."/>
            <person name="Roberts A."/>
            <person name="Saif S."/>
            <person name="Shea T."/>
            <person name="Sykes S."/>
            <person name="Wortman J."/>
            <person name="Nusbaum C."/>
            <person name="Birren B."/>
        </authorList>
    </citation>
    <scope>NUCLEOTIDE SEQUENCE [LARGE SCALE GENOMIC DNA]</scope>
    <source>
        <strain evidence="2">APO3</strain>
    </source>
</reference>
<accession>W4FVL5</accession>
<feature type="region of interest" description="Disordered" evidence="1">
    <location>
        <begin position="92"/>
        <end position="202"/>
    </location>
</feature>
<name>W4FVL5_APHAT</name>
<gene>
    <name evidence="2" type="ORF">H257_13634</name>
</gene>